<keyword evidence="2" id="KW-1185">Reference proteome</keyword>
<comment type="caution">
    <text evidence="1">The sequence shown here is derived from an EMBL/GenBank/DDBJ whole genome shotgun (WGS) entry which is preliminary data.</text>
</comment>
<dbReference type="AlphaFoldDB" id="A0A4Y2IHA2"/>
<proteinExistence type="predicted"/>
<gene>
    <name evidence="1" type="ORF">AVEN_15486_1</name>
</gene>
<sequence>MTRVEPFGKVAERFNSQQHPLSNFLLSPPFQSLTRPNSNSSEPGIELAFLELEAKRNSHYTVRGYTRWDRWFIKSLSTSILLEWFPKRFARKCFRGQPMESEMATFQQTSLLSGLNLSS</sequence>
<dbReference type="EMBL" id="BGPR01002657">
    <property type="protein sequence ID" value="GBM77014.1"/>
    <property type="molecule type" value="Genomic_DNA"/>
</dbReference>
<dbReference type="Proteomes" id="UP000499080">
    <property type="component" value="Unassembled WGS sequence"/>
</dbReference>
<accession>A0A4Y2IHA2</accession>
<reference evidence="1 2" key="1">
    <citation type="journal article" date="2019" name="Sci. Rep.">
        <title>Orb-weaving spider Araneus ventricosus genome elucidates the spidroin gene catalogue.</title>
        <authorList>
            <person name="Kono N."/>
            <person name="Nakamura H."/>
            <person name="Ohtoshi R."/>
            <person name="Moran D.A.P."/>
            <person name="Shinohara A."/>
            <person name="Yoshida Y."/>
            <person name="Fujiwara M."/>
            <person name="Mori M."/>
            <person name="Tomita M."/>
            <person name="Arakawa K."/>
        </authorList>
    </citation>
    <scope>NUCLEOTIDE SEQUENCE [LARGE SCALE GENOMIC DNA]</scope>
</reference>
<name>A0A4Y2IHA2_ARAVE</name>
<protein>
    <submittedName>
        <fullName evidence="1">Uncharacterized protein</fullName>
    </submittedName>
</protein>
<evidence type="ECO:0000313" key="2">
    <source>
        <dbReference type="Proteomes" id="UP000499080"/>
    </source>
</evidence>
<organism evidence="1 2">
    <name type="scientific">Araneus ventricosus</name>
    <name type="common">Orbweaver spider</name>
    <name type="synonym">Epeira ventricosa</name>
    <dbReference type="NCBI Taxonomy" id="182803"/>
    <lineage>
        <taxon>Eukaryota</taxon>
        <taxon>Metazoa</taxon>
        <taxon>Ecdysozoa</taxon>
        <taxon>Arthropoda</taxon>
        <taxon>Chelicerata</taxon>
        <taxon>Arachnida</taxon>
        <taxon>Araneae</taxon>
        <taxon>Araneomorphae</taxon>
        <taxon>Entelegynae</taxon>
        <taxon>Araneoidea</taxon>
        <taxon>Araneidae</taxon>
        <taxon>Araneus</taxon>
    </lineage>
</organism>
<evidence type="ECO:0000313" key="1">
    <source>
        <dbReference type="EMBL" id="GBM77014.1"/>
    </source>
</evidence>